<proteinExistence type="predicted"/>
<name>A0A7M2RJQ0_9FIRM</name>
<gene>
    <name evidence="1" type="ORF">INP51_00880</name>
</gene>
<dbReference type="AlphaFoldDB" id="A0A7M2RJQ0"/>
<dbReference type="KEGG" id="bliq:INP51_00880"/>
<keyword evidence="2" id="KW-1185">Reference proteome</keyword>
<evidence type="ECO:0000313" key="1">
    <source>
        <dbReference type="EMBL" id="QOV19572.1"/>
    </source>
</evidence>
<reference evidence="1 2" key="1">
    <citation type="submission" date="2020-10" db="EMBL/GenBank/DDBJ databases">
        <title>Blautia liquoris sp.nov., isolated from the mud in a fermentation cellar used for the production of Chinese strong-flavoured liquor.</title>
        <authorList>
            <person name="Lu L."/>
        </authorList>
    </citation>
    <scope>NUCLEOTIDE SEQUENCE [LARGE SCALE GENOMIC DNA]</scope>
    <source>
        <strain evidence="1 2">LZLJ-3</strain>
    </source>
</reference>
<protein>
    <submittedName>
        <fullName evidence="1">Uncharacterized protein</fullName>
    </submittedName>
</protein>
<accession>A0A7M2RJQ0</accession>
<dbReference type="EMBL" id="CP063304">
    <property type="protein sequence ID" value="QOV19572.1"/>
    <property type="molecule type" value="Genomic_DNA"/>
</dbReference>
<dbReference type="Proteomes" id="UP000593601">
    <property type="component" value="Chromosome"/>
</dbReference>
<dbReference type="RefSeq" id="WP_193735892.1">
    <property type="nucleotide sequence ID" value="NZ_CP063304.1"/>
</dbReference>
<sequence length="80" mass="9174">MKTYDKDSKKLIRVVCNCCGKELTLMDGIPVEDICSVDTLWGYFSKKDMERHNFDLCESCYDKIVAGFKVPPKITDTTEL</sequence>
<evidence type="ECO:0000313" key="2">
    <source>
        <dbReference type="Proteomes" id="UP000593601"/>
    </source>
</evidence>
<organism evidence="1 2">
    <name type="scientific">Blautia liquoris</name>
    <dbReference type="NCBI Taxonomy" id="2779518"/>
    <lineage>
        <taxon>Bacteria</taxon>
        <taxon>Bacillati</taxon>
        <taxon>Bacillota</taxon>
        <taxon>Clostridia</taxon>
        <taxon>Lachnospirales</taxon>
        <taxon>Lachnospiraceae</taxon>
        <taxon>Blautia</taxon>
    </lineage>
</organism>